<dbReference type="PATRIC" id="fig|512565.3.peg.4726"/>
<name>I0HAC0_ACTM4</name>
<dbReference type="STRING" id="512565.AMIS_47370"/>
<evidence type="ECO:0000313" key="1">
    <source>
        <dbReference type="EMBL" id="BAL89957.1"/>
    </source>
</evidence>
<reference evidence="1 2" key="1">
    <citation type="submission" date="2012-02" db="EMBL/GenBank/DDBJ databases">
        <title>Complete genome sequence of Actinoplanes missouriensis 431 (= NBRC 102363).</title>
        <authorList>
            <person name="Ohnishi Y."/>
            <person name="Ishikawa J."/>
            <person name="Sekine M."/>
            <person name="Hosoyama A."/>
            <person name="Harada T."/>
            <person name="Narita H."/>
            <person name="Hata T."/>
            <person name="Konno Y."/>
            <person name="Tutikane K."/>
            <person name="Fujita N."/>
            <person name="Horinouchi S."/>
            <person name="Hayakawa M."/>
        </authorList>
    </citation>
    <scope>NUCLEOTIDE SEQUENCE [LARGE SCALE GENOMIC DNA]</scope>
    <source>
        <strain evidence="2">ATCC 14538 / DSM 43046 / CBS 188.64 / JCM 3121 / NBRC 102363 / NCIMB 12654 / NRRL B-3342 / UNCC 431</strain>
    </source>
</reference>
<sequence length="64" mass="6567">MRVGMRLSQSMRTLIVATWIGALLYAGAGVHAVTLSVALALVWAAPLLRDRAHGRVIAGAGAAG</sequence>
<dbReference type="KEGG" id="ams:AMIS_47370"/>
<gene>
    <name evidence="1" type="ordered locus">AMIS_47370</name>
</gene>
<dbReference type="Proteomes" id="UP000007882">
    <property type="component" value="Chromosome"/>
</dbReference>
<dbReference type="HOGENOM" id="CLU_2857585_0_0_11"/>
<proteinExistence type="predicted"/>
<accession>I0HAC0</accession>
<protein>
    <submittedName>
        <fullName evidence="1">Uncharacterized protein</fullName>
    </submittedName>
</protein>
<organism evidence="1 2">
    <name type="scientific">Actinoplanes missouriensis (strain ATCC 14538 / DSM 43046 / CBS 188.64 / JCM 3121 / NBRC 102363 / NCIMB 12654 / NRRL B-3342 / UNCC 431)</name>
    <dbReference type="NCBI Taxonomy" id="512565"/>
    <lineage>
        <taxon>Bacteria</taxon>
        <taxon>Bacillati</taxon>
        <taxon>Actinomycetota</taxon>
        <taxon>Actinomycetes</taxon>
        <taxon>Micromonosporales</taxon>
        <taxon>Micromonosporaceae</taxon>
        <taxon>Actinoplanes</taxon>
    </lineage>
</organism>
<keyword evidence="2" id="KW-1185">Reference proteome</keyword>
<evidence type="ECO:0000313" key="2">
    <source>
        <dbReference type="Proteomes" id="UP000007882"/>
    </source>
</evidence>
<dbReference type="AlphaFoldDB" id="I0HAC0"/>
<dbReference type="EMBL" id="AP012319">
    <property type="protein sequence ID" value="BAL89957.1"/>
    <property type="molecule type" value="Genomic_DNA"/>
</dbReference>